<dbReference type="EMBL" id="JAQQWI010000019">
    <property type="protein sequence ID" value="KAK7998963.1"/>
    <property type="molecule type" value="Genomic_DNA"/>
</dbReference>
<protein>
    <submittedName>
        <fullName evidence="1">Uncharacterized protein</fullName>
    </submittedName>
</protein>
<name>A0ABR1R4E6_9PEZI</name>
<sequence length="247" mass="27681">MPEQIGGPTYSHTMTMDHYTTITTDGYTSPPFVSSSSTPDFTITHQERGMWNEADDAYSDYSEDLVVDGGKDPGTLQDFGVTTEFRKAVLTATLHWSIPVDACVMLGHFRVDTALLDETFPPSPLPAVLVRLWTRLDDREKLTDYIRDFKDWMEWNTDPVEKSPKTALLIVAQPDDFDEDVVIEGKRVKKVQGRFTKLSFPPRPPADMSTPGNRWTGITLPLVKTGALETGAQSRKVQGVEDKSRKP</sequence>
<evidence type="ECO:0000313" key="1">
    <source>
        <dbReference type="EMBL" id="KAK7998963.1"/>
    </source>
</evidence>
<comment type="caution">
    <text evidence="1">The sequence shown here is derived from an EMBL/GenBank/DDBJ whole genome shotgun (WGS) entry which is preliminary data.</text>
</comment>
<gene>
    <name evidence="1" type="ORF">PG991_014638</name>
</gene>
<proteinExistence type="predicted"/>
<dbReference type="Proteomes" id="UP001396898">
    <property type="component" value="Unassembled WGS sequence"/>
</dbReference>
<organism evidence="1 2">
    <name type="scientific">Apiospora marii</name>
    <dbReference type="NCBI Taxonomy" id="335849"/>
    <lineage>
        <taxon>Eukaryota</taxon>
        <taxon>Fungi</taxon>
        <taxon>Dikarya</taxon>
        <taxon>Ascomycota</taxon>
        <taxon>Pezizomycotina</taxon>
        <taxon>Sordariomycetes</taxon>
        <taxon>Xylariomycetidae</taxon>
        <taxon>Amphisphaeriales</taxon>
        <taxon>Apiosporaceae</taxon>
        <taxon>Apiospora</taxon>
    </lineage>
</organism>
<evidence type="ECO:0000313" key="2">
    <source>
        <dbReference type="Proteomes" id="UP001396898"/>
    </source>
</evidence>
<accession>A0ABR1R4E6</accession>
<keyword evidence="2" id="KW-1185">Reference proteome</keyword>
<reference evidence="1 2" key="1">
    <citation type="submission" date="2023-01" db="EMBL/GenBank/DDBJ databases">
        <title>Analysis of 21 Apiospora genomes using comparative genomics revels a genus with tremendous synthesis potential of carbohydrate active enzymes and secondary metabolites.</title>
        <authorList>
            <person name="Sorensen T."/>
        </authorList>
    </citation>
    <scope>NUCLEOTIDE SEQUENCE [LARGE SCALE GENOMIC DNA]</scope>
    <source>
        <strain evidence="1 2">CBS 20057</strain>
    </source>
</reference>